<dbReference type="InterPro" id="IPR036457">
    <property type="entry name" value="PPM-type-like_dom_sf"/>
</dbReference>
<feature type="region of interest" description="Disordered" evidence="1">
    <location>
        <begin position="117"/>
        <end position="141"/>
    </location>
</feature>
<keyword evidence="4" id="KW-1185">Reference proteome</keyword>
<sequence length="141" mass="15126">MRSCCIYTRPPGDFDPKPYVSGDADCSTTQLFGDEDYVLLACDGFFDAVKPSAVPDLVLDALRQPGNSEEGGETQLKQSKEIIGLKVAQQLVSHAKEAGSSDNITVMVVFLRPPEQLLSQDSTTGTAQATQDSTSQNAPQQ</sequence>
<organism evidence="3 4">
    <name type="scientific">Lates japonicus</name>
    <name type="common">Japanese lates</name>
    <dbReference type="NCBI Taxonomy" id="270547"/>
    <lineage>
        <taxon>Eukaryota</taxon>
        <taxon>Metazoa</taxon>
        <taxon>Chordata</taxon>
        <taxon>Craniata</taxon>
        <taxon>Vertebrata</taxon>
        <taxon>Euteleostomi</taxon>
        <taxon>Actinopterygii</taxon>
        <taxon>Neopterygii</taxon>
        <taxon>Teleostei</taxon>
        <taxon>Neoteleostei</taxon>
        <taxon>Acanthomorphata</taxon>
        <taxon>Carangaria</taxon>
        <taxon>Carangaria incertae sedis</taxon>
        <taxon>Centropomidae</taxon>
        <taxon>Lates</taxon>
    </lineage>
</organism>
<dbReference type="AlphaFoldDB" id="A0AAD3R6F5"/>
<name>A0AAD3R6F5_LATJO</name>
<dbReference type="PROSITE" id="PS51746">
    <property type="entry name" value="PPM_2"/>
    <property type="match status" value="1"/>
</dbReference>
<dbReference type="EMBL" id="BRZM01004366">
    <property type="protein sequence ID" value="GLD56670.1"/>
    <property type="molecule type" value="Genomic_DNA"/>
</dbReference>
<dbReference type="Proteomes" id="UP001279410">
    <property type="component" value="Unassembled WGS sequence"/>
</dbReference>
<comment type="caution">
    <text evidence="3">The sequence shown here is derived from an EMBL/GenBank/DDBJ whole genome shotgun (WGS) entry which is preliminary data.</text>
</comment>
<dbReference type="Gene3D" id="3.60.40.10">
    <property type="entry name" value="PPM-type phosphatase domain"/>
    <property type="match status" value="1"/>
</dbReference>
<protein>
    <submittedName>
        <fullName evidence="3">Protein phosphatase 1F</fullName>
    </submittedName>
</protein>
<evidence type="ECO:0000313" key="4">
    <source>
        <dbReference type="Proteomes" id="UP001279410"/>
    </source>
</evidence>
<proteinExistence type="predicted"/>
<evidence type="ECO:0000313" key="3">
    <source>
        <dbReference type="EMBL" id="GLD56670.1"/>
    </source>
</evidence>
<evidence type="ECO:0000259" key="2">
    <source>
        <dbReference type="PROSITE" id="PS51746"/>
    </source>
</evidence>
<dbReference type="Pfam" id="PF00481">
    <property type="entry name" value="PP2C"/>
    <property type="match status" value="1"/>
</dbReference>
<accession>A0AAD3R6F5</accession>
<evidence type="ECO:0000256" key="1">
    <source>
        <dbReference type="SAM" id="MobiDB-lite"/>
    </source>
</evidence>
<feature type="domain" description="PPM-type phosphatase" evidence="2">
    <location>
        <begin position="1"/>
        <end position="111"/>
    </location>
</feature>
<gene>
    <name evidence="3" type="ORF">AKAME5_002867600</name>
</gene>
<reference evidence="3" key="1">
    <citation type="submission" date="2022-08" db="EMBL/GenBank/DDBJ databases">
        <title>Genome sequencing of akame (Lates japonicus).</title>
        <authorList>
            <person name="Hashiguchi Y."/>
            <person name="Takahashi H."/>
        </authorList>
    </citation>
    <scope>NUCLEOTIDE SEQUENCE</scope>
    <source>
        <strain evidence="3">Kochi</strain>
    </source>
</reference>
<dbReference type="SUPFAM" id="SSF81606">
    <property type="entry name" value="PP2C-like"/>
    <property type="match status" value="1"/>
</dbReference>
<dbReference type="InterPro" id="IPR001932">
    <property type="entry name" value="PPM-type_phosphatase-like_dom"/>
</dbReference>